<dbReference type="HAMAP" id="MF_00484">
    <property type="entry name" value="Glycogen_synth"/>
    <property type="match status" value="1"/>
</dbReference>
<evidence type="ECO:0000256" key="8">
    <source>
        <dbReference type="HAMAP-Rule" id="MF_00484"/>
    </source>
</evidence>
<proteinExistence type="inferred from homology"/>
<feature type="domain" description="Glycosyl transferase family 1" evidence="10">
    <location>
        <begin position="294"/>
        <end position="444"/>
    </location>
</feature>
<name>A0A964T0X5_9HYPH</name>
<dbReference type="EMBL" id="SPKJ01000002">
    <property type="protein sequence ID" value="MYZ46290.1"/>
    <property type="molecule type" value="Genomic_DNA"/>
</dbReference>
<evidence type="ECO:0000256" key="3">
    <source>
        <dbReference type="ARBA" id="ARBA00004964"/>
    </source>
</evidence>
<dbReference type="OrthoDB" id="9808590at2"/>
<comment type="catalytic activity">
    <reaction evidence="1 8">
        <text>[(1-&gt;4)-alpha-D-glucosyl](n) + ADP-alpha-D-glucose = [(1-&gt;4)-alpha-D-glucosyl](n+1) + ADP + H(+)</text>
        <dbReference type="Rhea" id="RHEA:18189"/>
        <dbReference type="Rhea" id="RHEA-COMP:9584"/>
        <dbReference type="Rhea" id="RHEA-COMP:9587"/>
        <dbReference type="ChEBI" id="CHEBI:15378"/>
        <dbReference type="ChEBI" id="CHEBI:15444"/>
        <dbReference type="ChEBI" id="CHEBI:57498"/>
        <dbReference type="ChEBI" id="CHEBI:456216"/>
        <dbReference type="EC" id="2.4.1.21"/>
    </reaction>
</comment>
<dbReference type="PANTHER" id="PTHR45825:SF11">
    <property type="entry name" value="ALPHA AMYLASE DOMAIN-CONTAINING PROTEIN"/>
    <property type="match status" value="1"/>
</dbReference>
<dbReference type="NCBIfam" id="TIGR02095">
    <property type="entry name" value="glgA"/>
    <property type="match status" value="1"/>
</dbReference>
<dbReference type="GO" id="GO:0009011">
    <property type="term" value="F:alpha-1,4-glucan glucosyltransferase (ADP-glucose donor) activity"/>
    <property type="evidence" value="ECO:0007669"/>
    <property type="project" value="UniProtKB-UniRule"/>
</dbReference>
<feature type="domain" description="Starch synthase catalytic" evidence="11">
    <location>
        <begin position="2"/>
        <end position="240"/>
    </location>
</feature>
<dbReference type="EC" id="2.4.1.21" evidence="8"/>
<dbReference type="InterPro" id="IPR013534">
    <property type="entry name" value="Starch_synth_cat_dom"/>
</dbReference>
<dbReference type="RefSeq" id="WP_161138639.1">
    <property type="nucleotide sequence ID" value="NZ_SPKJ01000002.1"/>
</dbReference>
<organism evidence="12 13">
    <name type="scientific">Propylenella binzhouense</name>
    <dbReference type="NCBI Taxonomy" id="2555902"/>
    <lineage>
        <taxon>Bacteria</taxon>
        <taxon>Pseudomonadati</taxon>
        <taxon>Pseudomonadota</taxon>
        <taxon>Alphaproteobacteria</taxon>
        <taxon>Hyphomicrobiales</taxon>
        <taxon>Propylenellaceae</taxon>
        <taxon>Propylenella</taxon>
    </lineage>
</organism>
<evidence type="ECO:0000256" key="7">
    <source>
        <dbReference type="ARBA" id="ARBA00023056"/>
    </source>
</evidence>
<evidence type="ECO:0000313" key="13">
    <source>
        <dbReference type="Proteomes" id="UP000773614"/>
    </source>
</evidence>
<keyword evidence="6 8" id="KW-0808">Transferase</keyword>
<dbReference type="Proteomes" id="UP000773614">
    <property type="component" value="Unassembled WGS sequence"/>
</dbReference>
<evidence type="ECO:0000256" key="4">
    <source>
        <dbReference type="ARBA" id="ARBA00010281"/>
    </source>
</evidence>
<dbReference type="InterPro" id="IPR001296">
    <property type="entry name" value="Glyco_trans_1"/>
</dbReference>
<feature type="region of interest" description="Disordered" evidence="9">
    <location>
        <begin position="485"/>
        <end position="516"/>
    </location>
</feature>
<comment type="caution">
    <text evidence="12">The sequence shown here is derived from an EMBL/GenBank/DDBJ whole genome shotgun (WGS) entry which is preliminary data.</text>
</comment>
<dbReference type="NCBIfam" id="NF001899">
    <property type="entry name" value="PRK00654.1-2"/>
    <property type="match status" value="1"/>
</dbReference>
<evidence type="ECO:0000313" key="12">
    <source>
        <dbReference type="EMBL" id="MYZ46290.1"/>
    </source>
</evidence>
<dbReference type="GO" id="GO:0004373">
    <property type="term" value="F:alpha-1,4-glucan glucosyltransferase (UDP-glucose donor) activity"/>
    <property type="evidence" value="ECO:0007669"/>
    <property type="project" value="InterPro"/>
</dbReference>
<comment type="similarity">
    <text evidence="4 8">Belongs to the glycosyltransferase 1 family. Bacterial/plant glycogen synthase subfamily.</text>
</comment>
<feature type="binding site" evidence="8">
    <location>
        <position position="15"/>
    </location>
    <ligand>
        <name>ADP-alpha-D-glucose</name>
        <dbReference type="ChEBI" id="CHEBI:57498"/>
    </ligand>
</feature>
<evidence type="ECO:0000256" key="2">
    <source>
        <dbReference type="ARBA" id="ARBA00002764"/>
    </source>
</evidence>
<evidence type="ECO:0000256" key="9">
    <source>
        <dbReference type="SAM" id="MobiDB-lite"/>
    </source>
</evidence>
<dbReference type="Pfam" id="PF00534">
    <property type="entry name" value="Glycos_transf_1"/>
    <property type="match status" value="1"/>
</dbReference>
<evidence type="ECO:0000259" key="10">
    <source>
        <dbReference type="Pfam" id="PF00534"/>
    </source>
</evidence>
<protein>
    <recommendedName>
        <fullName evidence="8">Glycogen synthase</fullName>
        <ecNumber evidence="8">2.4.1.21</ecNumber>
    </recommendedName>
    <alternativeName>
        <fullName evidence="8">Starch [bacterial glycogen] synthase</fullName>
    </alternativeName>
</protein>
<dbReference type="InterPro" id="IPR011835">
    <property type="entry name" value="GS/SS"/>
</dbReference>
<keyword evidence="5 8" id="KW-0328">Glycosyltransferase</keyword>
<dbReference type="Gene3D" id="3.40.50.2000">
    <property type="entry name" value="Glycogen Phosphorylase B"/>
    <property type="match status" value="2"/>
</dbReference>
<dbReference type="CDD" id="cd03791">
    <property type="entry name" value="GT5_Glycogen_synthase_DULL1-like"/>
    <property type="match status" value="1"/>
</dbReference>
<dbReference type="PANTHER" id="PTHR45825">
    <property type="entry name" value="GRANULE-BOUND STARCH SYNTHASE 1, CHLOROPLASTIC/AMYLOPLASTIC"/>
    <property type="match status" value="1"/>
</dbReference>
<keyword evidence="7 8" id="KW-0320">Glycogen biosynthesis</keyword>
<dbReference type="AlphaFoldDB" id="A0A964T0X5"/>
<sequence>MRVLFVTSEFYPLVKTGGLADASAALPAALSELGLDIRVMLPGYPEVMDCAVHLGSAVPLGEVPGAGPARLLPARSPGSDLPLLLIDCPPLYRRAGGPYQDPDGRDWPDNDVRFCLLSRAAARVSQGELGLDWRADVVHANDWHAGLVPLLLDHHSAQRPASVFTIHNLAFQGLFGADRLPRLGIPAECFSPDGIEFHGRISFLKAGIRYADRLTTVSHTYAREIQTPEFGCGLDGLLRHRAGHLAGIPNGADYGVWDPANDPTLPRRYNLAETGGKRVCKETLQRELGLAVEPDTPVVAFLSRLTEQKMADTVAEAVPWLVGAGAQLALHGQGDRGLESRLLTLAERYPGRVAVRIGYEERCARRLLAGCDILLHPSRFEPFGLVPIYAMRYGTLPVVRAVGGLADTVVDSSARNERNATGFAFSGESLEEMLAGLERALTGFQQPLAWRRMQRNAMRQDFGWQKPAEQYLALYRSLVGSRAAFGSGESERRRAAQPGEDPTRLSTPLRARPGRA</sequence>
<dbReference type="SUPFAM" id="SSF53756">
    <property type="entry name" value="UDP-Glycosyltransferase/glycogen phosphorylase"/>
    <property type="match status" value="1"/>
</dbReference>
<comment type="function">
    <text evidence="2 8">Synthesizes alpha-1,4-glucan chains using ADP-glucose.</text>
</comment>
<evidence type="ECO:0000256" key="6">
    <source>
        <dbReference type="ARBA" id="ARBA00022679"/>
    </source>
</evidence>
<reference evidence="12" key="1">
    <citation type="submission" date="2019-03" db="EMBL/GenBank/DDBJ databases">
        <title>Afifella sp. nov., isolated from activated sludge.</title>
        <authorList>
            <person name="Li Q."/>
            <person name="Liu Y."/>
        </authorList>
    </citation>
    <scope>NUCLEOTIDE SEQUENCE</scope>
    <source>
        <strain evidence="12">L72</strain>
    </source>
</reference>
<dbReference type="Pfam" id="PF08323">
    <property type="entry name" value="Glyco_transf_5"/>
    <property type="match status" value="1"/>
</dbReference>
<dbReference type="GO" id="GO:0005978">
    <property type="term" value="P:glycogen biosynthetic process"/>
    <property type="evidence" value="ECO:0007669"/>
    <property type="project" value="UniProtKB-UniRule"/>
</dbReference>
<accession>A0A964T0X5</accession>
<keyword evidence="13" id="KW-1185">Reference proteome</keyword>
<evidence type="ECO:0000256" key="1">
    <source>
        <dbReference type="ARBA" id="ARBA00001478"/>
    </source>
</evidence>
<comment type="pathway">
    <text evidence="3 8">Glycan biosynthesis; glycogen biosynthesis.</text>
</comment>
<evidence type="ECO:0000256" key="5">
    <source>
        <dbReference type="ARBA" id="ARBA00022676"/>
    </source>
</evidence>
<gene>
    <name evidence="8 12" type="primary">glgA</name>
    <name evidence="12" type="ORF">E4O86_00935</name>
</gene>
<evidence type="ECO:0000259" key="11">
    <source>
        <dbReference type="Pfam" id="PF08323"/>
    </source>
</evidence>